<keyword evidence="4" id="KW-0964">Secreted</keyword>
<evidence type="ECO:0000256" key="6">
    <source>
        <dbReference type="ARBA" id="ARBA00023136"/>
    </source>
</evidence>
<dbReference type="Pfam" id="PF02415">
    <property type="entry name" value="Chlam_PMP"/>
    <property type="match status" value="1"/>
</dbReference>
<evidence type="ECO:0000313" key="8">
    <source>
        <dbReference type="EMBL" id="ETO06075.1"/>
    </source>
</evidence>
<keyword evidence="9" id="KW-1185">Reference proteome</keyword>
<dbReference type="EMBL" id="ASPP01027523">
    <property type="protein sequence ID" value="ETO06075.1"/>
    <property type="molecule type" value="Genomic_DNA"/>
</dbReference>
<comment type="subcellular location">
    <subcellularLocation>
        <location evidence="1">Cell envelope</location>
    </subcellularLocation>
    <subcellularLocation>
        <location evidence="2">Cell outer membrane</location>
    </subcellularLocation>
    <subcellularLocation>
        <location evidence="3">Secreted</location>
    </subcellularLocation>
</comment>
<dbReference type="OrthoDB" id="21116at2759"/>
<dbReference type="PANTHER" id="PTHR11319">
    <property type="entry name" value="G PROTEIN-COUPLED RECEPTOR-RELATED"/>
    <property type="match status" value="1"/>
</dbReference>
<evidence type="ECO:0000256" key="4">
    <source>
        <dbReference type="ARBA" id="ARBA00022525"/>
    </source>
</evidence>
<dbReference type="InterPro" id="IPR003368">
    <property type="entry name" value="POMP_repeat"/>
</dbReference>
<evidence type="ECO:0000313" key="9">
    <source>
        <dbReference type="Proteomes" id="UP000023152"/>
    </source>
</evidence>
<dbReference type="SUPFAM" id="SSF51126">
    <property type="entry name" value="Pectin lyase-like"/>
    <property type="match status" value="1"/>
</dbReference>
<comment type="caution">
    <text evidence="8">The sequence shown here is derived from an EMBL/GenBank/DDBJ whole genome shotgun (WGS) entry which is preliminary data.</text>
</comment>
<evidence type="ECO:0000256" key="5">
    <source>
        <dbReference type="ARBA" id="ARBA00022729"/>
    </source>
</evidence>
<keyword evidence="6" id="KW-0472">Membrane</keyword>
<dbReference type="GO" id="GO:0005576">
    <property type="term" value="C:extracellular region"/>
    <property type="evidence" value="ECO:0007669"/>
    <property type="project" value="UniProtKB-SubCell"/>
</dbReference>
<evidence type="ECO:0000256" key="1">
    <source>
        <dbReference type="ARBA" id="ARBA00004196"/>
    </source>
</evidence>
<dbReference type="Proteomes" id="UP000023152">
    <property type="component" value="Unassembled WGS sequence"/>
</dbReference>
<evidence type="ECO:0000256" key="3">
    <source>
        <dbReference type="ARBA" id="ARBA00004613"/>
    </source>
</evidence>
<dbReference type="PANTHER" id="PTHR11319:SF35">
    <property type="entry name" value="OUTER MEMBRANE PROTEIN PMPC-RELATED"/>
    <property type="match status" value="1"/>
</dbReference>
<proteinExistence type="predicted"/>
<feature type="non-terminal residue" evidence="8">
    <location>
        <position position="1"/>
    </location>
</feature>
<reference evidence="8 9" key="1">
    <citation type="journal article" date="2013" name="Curr. Biol.">
        <title>The Genome of the Foraminiferan Reticulomyxa filosa.</title>
        <authorList>
            <person name="Glockner G."/>
            <person name="Hulsmann N."/>
            <person name="Schleicher M."/>
            <person name="Noegel A.A."/>
            <person name="Eichinger L."/>
            <person name="Gallinger C."/>
            <person name="Pawlowski J."/>
            <person name="Sierra R."/>
            <person name="Euteneuer U."/>
            <person name="Pillet L."/>
            <person name="Moustafa A."/>
            <person name="Platzer M."/>
            <person name="Groth M."/>
            <person name="Szafranski K."/>
            <person name="Schliwa M."/>
        </authorList>
    </citation>
    <scope>NUCLEOTIDE SEQUENCE [LARGE SCALE GENOMIC DNA]</scope>
</reference>
<protein>
    <submittedName>
        <fullName evidence="8">Adhesin-like protein</fullName>
    </submittedName>
</protein>
<dbReference type="InterPro" id="IPR011050">
    <property type="entry name" value="Pectin_lyase_fold/virulence"/>
</dbReference>
<dbReference type="AlphaFoldDB" id="X6LZB2"/>
<feature type="non-terminal residue" evidence="8">
    <location>
        <position position="299"/>
    </location>
</feature>
<organism evidence="8 9">
    <name type="scientific">Reticulomyxa filosa</name>
    <dbReference type="NCBI Taxonomy" id="46433"/>
    <lineage>
        <taxon>Eukaryota</taxon>
        <taxon>Sar</taxon>
        <taxon>Rhizaria</taxon>
        <taxon>Retaria</taxon>
        <taxon>Foraminifera</taxon>
        <taxon>Monothalamids</taxon>
        <taxon>Reticulomyxidae</taxon>
        <taxon>Reticulomyxa</taxon>
    </lineage>
</organism>
<name>X6LZB2_RETFI</name>
<gene>
    <name evidence="8" type="ORF">RFI_31321</name>
</gene>
<sequence length="299" mass="33058">DDDDDEWDNRMYYMNYSATVFESVTYLRLRLWTMANHNHKQLNVRMGGALLLENIKNAKLTRATDGGGALAVISSSSVVIQSSRFENCYSADGGAIYFANTPETSWHTIIQTKIINSVFNNNTAEFEGGVIRFNEGSFSITNCTFSNSHAKMGGVLSLNDINYALIDNSVFVNNTALTSGGVIMELGVLNSNSMKRNFSTVVRNSIFNYNRAFLSGGVMFLASQSWLIENSSFTGNRADVFGGVIFLPADKSSIHIMSSSFTANKANMDGGCFYLTGFVINVFFHLSVIKYKQHNTIQI</sequence>
<keyword evidence="7" id="KW-0998">Cell outer membrane</keyword>
<evidence type="ECO:0000256" key="2">
    <source>
        <dbReference type="ARBA" id="ARBA00004442"/>
    </source>
</evidence>
<evidence type="ECO:0000256" key="7">
    <source>
        <dbReference type="ARBA" id="ARBA00023237"/>
    </source>
</evidence>
<accession>X6LZB2</accession>
<keyword evidence="5" id="KW-0732">Signal</keyword>